<accession>A0A5C3P8J0</accession>
<dbReference type="InParanoid" id="A0A5C3P8J0"/>
<evidence type="ECO:0000313" key="3">
    <source>
        <dbReference type="Proteomes" id="UP000308197"/>
    </source>
</evidence>
<keyword evidence="3" id="KW-1185">Reference proteome</keyword>
<protein>
    <submittedName>
        <fullName evidence="2">Uncharacterized protein</fullName>
    </submittedName>
</protein>
<reference evidence="2 3" key="1">
    <citation type="journal article" date="2019" name="Nat. Ecol. Evol.">
        <title>Megaphylogeny resolves global patterns of mushroom evolution.</title>
        <authorList>
            <person name="Varga T."/>
            <person name="Krizsan K."/>
            <person name="Foldi C."/>
            <person name="Dima B."/>
            <person name="Sanchez-Garcia M."/>
            <person name="Sanchez-Ramirez S."/>
            <person name="Szollosi G.J."/>
            <person name="Szarkandi J.G."/>
            <person name="Papp V."/>
            <person name="Albert L."/>
            <person name="Andreopoulos W."/>
            <person name="Angelini C."/>
            <person name="Antonin V."/>
            <person name="Barry K.W."/>
            <person name="Bougher N.L."/>
            <person name="Buchanan P."/>
            <person name="Buyck B."/>
            <person name="Bense V."/>
            <person name="Catcheside P."/>
            <person name="Chovatia M."/>
            <person name="Cooper J."/>
            <person name="Damon W."/>
            <person name="Desjardin D."/>
            <person name="Finy P."/>
            <person name="Geml J."/>
            <person name="Haridas S."/>
            <person name="Hughes K."/>
            <person name="Justo A."/>
            <person name="Karasinski D."/>
            <person name="Kautmanova I."/>
            <person name="Kiss B."/>
            <person name="Kocsube S."/>
            <person name="Kotiranta H."/>
            <person name="LaButti K.M."/>
            <person name="Lechner B.E."/>
            <person name="Liimatainen K."/>
            <person name="Lipzen A."/>
            <person name="Lukacs Z."/>
            <person name="Mihaltcheva S."/>
            <person name="Morgado L.N."/>
            <person name="Niskanen T."/>
            <person name="Noordeloos M.E."/>
            <person name="Ohm R.A."/>
            <person name="Ortiz-Santana B."/>
            <person name="Ovrebo C."/>
            <person name="Racz N."/>
            <person name="Riley R."/>
            <person name="Savchenko A."/>
            <person name="Shiryaev A."/>
            <person name="Soop K."/>
            <person name="Spirin V."/>
            <person name="Szebenyi C."/>
            <person name="Tomsovsky M."/>
            <person name="Tulloss R.E."/>
            <person name="Uehling J."/>
            <person name="Grigoriev I.V."/>
            <person name="Vagvolgyi C."/>
            <person name="Papp T."/>
            <person name="Martin F.M."/>
            <person name="Miettinen O."/>
            <person name="Hibbett D.S."/>
            <person name="Nagy L.G."/>
        </authorList>
    </citation>
    <scope>NUCLEOTIDE SEQUENCE [LARGE SCALE GENOMIC DNA]</scope>
    <source>
        <strain evidence="2 3">HHB13444</strain>
    </source>
</reference>
<dbReference type="Proteomes" id="UP000308197">
    <property type="component" value="Unassembled WGS sequence"/>
</dbReference>
<dbReference type="EMBL" id="ML211310">
    <property type="protein sequence ID" value="TFK84540.1"/>
    <property type="molecule type" value="Genomic_DNA"/>
</dbReference>
<sequence length="157" mass="16522">MLLTFVTFAVALVSAVQATPVSADATVTSTTVGVSAAAGIPVLSLELGSVSEHGNVTVGKGGMHPSSADDIYPAFMMICLESGCQSCQSFDLSNEQHQACLIPQLNFMSVWINQPSNQGLPFAVFAGPVGCSQWTQVPLVNTCYNGNFIGWDYELTP</sequence>
<feature type="signal peptide" evidence="1">
    <location>
        <begin position="1"/>
        <end position="18"/>
    </location>
</feature>
<gene>
    <name evidence="2" type="ORF">K466DRAFT_496401</name>
</gene>
<keyword evidence="1" id="KW-0732">Signal</keyword>
<evidence type="ECO:0000256" key="1">
    <source>
        <dbReference type="SAM" id="SignalP"/>
    </source>
</evidence>
<feature type="chain" id="PRO_5022843130" evidence="1">
    <location>
        <begin position="19"/>
        <end position="157"/>
    </location>
</feature>
<name>A0A5C3P8J0_9APHY</name>
<dbReference type="AlphaFoldDB" id="A0A5C3P8J0"/>
<proteinExistence type="predicted"/>
<organism evidence="2 3">
    <name type="scientific">Polyporus arcularius HHB13444</name>
    <dbReference type="NCBI Taxonomy" id="1314778"/>
    <lineage>
        <taxon>Eukaryota</taxon>
        <taxon>Fungi</taxon>
        <taxon>Dikarya</taxon>
        <taxon>Basidiomycota</taxon>
        <taxon>Agaricomycotina</taxon>
        <taxon>Agaricomycetes</taxon>
        <taxon>Polyporales</taxon>
        <taxon>Polyporaceae</taxon>
        <taxon>Polyporus</taxon>
    </lineage>
</organism>
<evidence type="ECO:0000313" key="2">
    <source>
        <dbReference type="EMBL" id="TFK84540.1"/>
    </source>
</evidence>